<dbReference type="Proteomes" id="UP000283063">
    <property type="component" value="Chromosome"/>
</dbReference>
<feature type="chain" id="PRO_5019192714" evidence="1">
    <location>
        <begin position="21"/>
        <end position="141"/>
    </location>
</feature>
<keyword evidence="1" id="KW-0732">Signal</keyword>
<organism evidence="2 3">
    <name type="scientific">Parasedimentitalea marina</name>
    <dbReference type="NCBI Taxonomy" id="2483033"/>
    <lineage>
        <taxon>Bacteria</taxon>
        <taxon>Pseudomonadati</taxon>
        <taxon>Pseudomonadota</taxon>
        <taxon>Alphaproteobacteria</taxon>
        <taxon>Rhodobacterales</taxon>
        <taxon>Paracoccaceae</taxon>
        <taxon>Parasedimentitalea</taxon>
    </lineage>
</organism>
<evidence type="ECO:0000313" key="3">
    <source>
        <dbReference type="Proteomes" id="UP000283063"/>
    </source>
</evidence>
<dbReference type="OrthoDB" id="9842799at2"/>
<evidence type="ECO:0000313" key="2">
    <source>
        <dbReference type="EMBL" id="AZV78852.1"/>
    </source>
</evidence>
<feature type="signal peptide" evidence="1">
    <location>
        <begin position="1"/>
        <end position="20"/>
    </location>
</feature>
<proteinExistence type="predicted"/>
<accession>A0A3T0N4E5</accession>
<dbReference type="AlphaFoldDB" id="A0A3T0N4E5"/>
<sequence>MRILTFVSCLMLVLPVAAQAQSCRGKQALDFGGGTKGCVVEIVEGSITTTRTRDDNASTRVSNKATPLVGAVMTGPVPANRGTVKKQMLAMCKATQAKVSEQFADKKYHQIILLMDWSNSGGEMQAGYSSNKCRGFQFFDS</sequence>
<name>A0A3T0N4E5_9RHOB</name>
<gene>
    <name evidence="2" type="ORF">EBB79_13885</name>
</gene>
<dbReference type="EMBL" id="CP033219">
    <property type="protein sequence ID" value="AZV78852.1"/>
    <property type="molecule type" value="Genomic_DNA"/>
</dbReference>
<keyword evidence="3" id="KW-1185">Reference proteome</keyword>
<dbReference type="RefSeq" id="WP_127749401.1">
    <property type="nucleotide sequence ID" value="NZ_CP033219.1"/>
</dbReference>
<reference evidence="2 3" key="1">
    <citation type="submission" date="2018-10" db="EMBL/GenBank/DDBJ databases">
        <title>Parasedimentitalea marina sp. nov., a psychrophilic bacterium isolated from deep seawater of the New Britain Trench.</title>
        <authorList>
            <person name="Cao J."/>
        </authorList>
    </citation>
    <scope>NUCLEOTIDE SEQUENCE [LARGE SCALE GENOMIC DNA]</scope>
    <source>
        <strain evidence="2 3">W43</strain>
    </source>
</reference>
<evidence type="ECO:0000256" key="1">
    <source>
        <dbReference type="SAM" id="SignalP"/>
    </source>
</evidence>
<protein>
    <submittedName>
        <fullName evidence="2">Uncharacterized protein</fullName>
    </submittedName>
</protein>
<dbReference type="KEGG" id="sedi:EBB79_13885"/>